<dbReference type="Gene3D" id="3.30.160.20">
    <property type="match status" value="2"/>
</dbReference>
<feature type="domain" description="DRBM" evidence="2">
    <location>
        <begin position="169"/>
        <end position="232"/>
    </location>
</feature>
<dbReference type="GO" id="GO:0006396">
    <property type="term" value="P:RNA processing"/>
    <property type="evidence" value="ECO:0007669"/>
    <property type="project" value="TreeGrafter"/>
</dbReference>
<dbReference type="SUPFAM" id="SSF54768">
    <property type="entry name" value="dsRNA-binding domain-like"/>
    <property type="match status" value="2"/>
</dbReference>
<dbReference type="PANTHER" id="PTHR10910:SF62">
    <property type="entry name" value="AT07585P-RELATED"/>
    <property type="match status" value="1"/>
</dbReference>
<dbReference type="SMART" id="SM00358">
    <property type="entry name" value="DSRM"/>
    <property type="match status" value="2"/>
</dbReference>
<dbReference type="GO" id="GO:0005737">
    <property type="term" value="C:cytoplasm"/>
    <property type="evidence" value="ECO:0007669"/>
    <property type="project" value="TreeGrafter"/>
</dbReference>
<protein>
    <recommendedName>
        <fullName evidence="2">DRBM domain-containing protein</fullName>
    </recommendedName>
</protein>
<dbReference type="GO" id="GO:0008251">
    <property type="term" value="F:tRNA-specific adenosine deaminase activity"/>
    <property type="evidence" value="ECO:0007669"/>
    <property type="project" value="TreeGrafter"/>
</dbReference>
<evidence type="ECO:0000313" key="3">
    <source>
        <dbReference type="EMBL" id="TRY75126.1"/>
    </source>
</evidence>
<dbReference type="PANTHER" id="PTHR10910">
    <property type="entry name" value="EUKARYOTE SPECIFIC DSRNA BINDING PROTEIN"/>
    <property type="match status" value="1"/>
</dbReference>
<dbReference type="STRING" id="6832.A0A553PBR4"/>
<dbReference type="GO" id="GO:0003726">
    <property type="term" value="F:double-stranded RNA adenosine deaminase activity"/>
    <property type="evidence" value="ECO:0007669"/>
    <property type="project" value="TreeGrafter"/>
</dbReference>
<dbReference type="Pfam" id="PF00035">
    <property type="entry name" value="dsrm"/>
    <property type="match status" value="2"/>
</dbReference>
<organism evidence="3 4">
    <name type="scientific">Tigriopus californicus</name>
    <name type="common">Marine copepod</name>
    <dbReference type="NCBI Taxonomy" id="6832"/>
    <lineage>
        <taxon>Eukaryota</taxon>
        <taxon>Metazoa</taxon>
        <taxon>Ecdysozoa</taxon>
        <taxon>Arthropoda</taxon>
        <taxon>Crustacea</taxon>
        <taxon>Multicrustacea</taxon>
        <taxon>Hexanauplia</taxon>
        <taxon>Copepoda</taxon>
        <taxon>Harpacticoida</taxon>
        <taxon>Harpacticidae</taxon>
        <taxon>Tigriopus</taxon>
    </lineage>
</organism>
<proteinExistence type="predicted"/>
<evidence type="ECO:0000259" key="2">
    <source>
        <dbReference type="PROSITE" id="PS50137"/>
    </source>
</evidence>
<dbReference type="Proteomes" id="UP000318571">
    <property type="component" value="Chromosome 2"/>
</dbReference>
<dbReference type="AlphaFoldDB" id="A0A553PBR4"/>
<dbReference type="GO" id="GO:0005730">
    <property type="term" value="C:nucleolus"/>
    <property type="evidence" value="ECO:0007669"/>
    <property type="project" value="TreeGrafter"/>
</dbReference>
<evidence type="ECO:0000256" key="1">
    <source>
        <dbReference type="PROSITE-ProRule" id="PRU00266"/>
    </source>
</evidence>
<accession>A0A553PBR4</accession>
<dbReference type="GO" id="GO:0006382">
    <property type="term" value="P:adenosine to inosine editing"/>
    <property type="evidence" value="ECO:0007669"/>
    <property type="project" value="TreeGrafter"/>
</dbReference>
<dbReference type="OMA" id="VMSHRTE"/>
<keyword evidence="4" id="KW-1185">Reference proteome</keyword>
<sequence>MHLIRTEINSMMIMLQAKRMRMAESFTAKNPVVALNDIIPGLKYELVQQMGPVHEPNFCMKVTVNGEVFHGYGGSKKKAKQAAASKAIASFVQLKNAPAPVFQLSFDVDMPDMESVEAEVLGKNQPKMVADQWEPQEDQTELVHKLPLRNQSNEILSGSEKPLLAVNKNPVMLLNELRSDLNYVLIETGNSPLTKRFVTKVEIEGNVYEGFGSSKKQSKQACAKSALNMLYNYNFTPIPQIMSHIGISGVSDITVDPNSLKACLEAELQTVEEYVKTSMTSHGEVQCAMGAADDVEDQQRVQHDFLSQSVADRIGKLIMEKYAMLMDDKPQHYRRKVLAGVVMTMDEDMNEMHVISISTGTKCVNGEHLSISGKALNDKIKRDFQNFQVSSERLDGNIGWFEGVKDLEAAERKLQEEVGDESNISEIPIKKSQGESFPSELEILTRKIPTT</sequence>
<dbReference type="PROSITE" id="PS50137">
    <property type="entry name" value="DS_RBD"/>
    <property type="match status" value="2"/>
</dbReference>
<feature type="domain" description="DRBM" evidence="2">
    <location>
        <begin position="44"/>
        <end position="93"/>
    </location>
</feature>
<dbReference type="EMBL" id="VCGU01000005">
    <property type="protein sequence ID" value="TRY75126.1"/>
    <property type="molecule type" value="Genomic_DNA"/>
</dbReference>
<reference evidence="3 4" key="1">
    <citation type="journal article" date="2018" name="Nat. Ecol. Evol.">
        <title>Genomic signatures of mitonuclear coevolution across populations of Tigriopus californicus.</title>
        <authorList>
            <person name="Barreto F.S."/>
            <person name="Watson E.T."/>
            <person name="Lima T.G."/>
            <person name="Willett C.S."/>
            <person name="Edmands S."/>
            <person name="Li W."/>
            <person name="Burton R.S."/>
        </authorList>
    </citation>
    <scope>NUCLEOTIDE SEQUENCE [LARGE SCALE GENOMIC DNA]</scope>
    <source>
        <strain evidence="3 4">San Diego</strain>
    </source>
</reference>
<evidence type="ECO:0000313" key="4">
    <source>
        <dbReference type="Proteomes" id="UP000318571"/>
    </source>
</evidence>
<keyword evidence="1" id="KW-0694">RNA-binding</keyword>
<dbReference type="InterPro" id="IPR014720">
    <property type="entry name" value="dsRBD_dom"/>
</dbReference>
<gene>
    <name evidence="3" type="ORF">TCAL_16852</name>
</gene>
<dbReference type="GO" id="GO:0003725">
    <property type="term" value="F:double-stranded RNA binding"/>
    <property type="evidence" value="ECO:0007669"/>
    <property type="project" value="TreeGrafter"/>
</dbReference>
<name>A0A553PBR4_TIGCA</name>
<comment type="caution">
    <text evidence="3">The sequence shown here is derived from an EMBL/GenBank/DDBJ whole genome shotgun (WGS) entry which is preliminary data.</text>
</comment>